<name>A0A9X7GX97_BACCE</name>
<sequence length="81" mass="9549">MNEVEAMKNIFEYLTDEDIAKLRFTYVGAETADEITKVLDTRKDLSEEERQKLDIQNKTTNERKEALKKLGFNKRYIAENC</sequence>
<dbReference type="AlphaFoldDB" id="A0A9X7GX97"/>
<evidence type="ECO:0000313" key="2">
    <source>
        <dbReference type="Proteomes" id="UP000224203"/>
    </source>
</evidence>
<accession>A0A9X7GX97</accession>
<comment type="caution">
    <text evidence="1">The sequence shown here is derived from an EMBL/GenBank/DDBJ whole genome shotgun (WGS) entry which is preliminary data.</text>
</comment>
<proteinExistence type="predicted"/>
<dbReference type="Proteomes" id="UP000224203">
    <property type="component" value="Unassembled WGS sequence"/>
</dbReference>
<dbReference type="EMBL" id="NULI01000033">
    <property type="protein sequence ID" value="PGS81641.1"/>
    <property type="molecule type" value="Genomic_DNA"/>
</dbReference>
<protein>
    <submittedName>
        <fullName evidence="1">Uncharacterized protein</fullName>
    </submittedName>
</protein>
<organism evidence="1 2">
    <name type="scientific">Bacillus cereus</name>
    <dbReference type="NCBI Taxonomy" id="1396"/>
    <lineage>
        <taxon>Bacteria</taxon>
        <taxon>Bacillati</taxon>
        <taxon>Bacillota</taxon>
        <taxon>Bacilli</taxon>
        <taxon>Bacillales</taxon>
        <taxon>Bacillaceae</taxon>
        <taxon>Bacillus</taxon>
        <taxon>Bacillus cereus group</taxon>
    </lineage>
</organism>
<evidence type="ECO:0000313" key="1">
    <source>
        <dbReference type="EMBL" id="PGS81641.1"/>
    </source>
</evidence>
<gene>
    <name evidence="1" type="ORF">COC69_05790</name>
</gene>
<reference evidence="1 2" key="1">
    <citation type="submission" date="2017-09" db="EMBL/GenBank/DDBJ databases">
        <title>Large-scale bioinformatics analysis of Bacillus genomes uncovers conserved roles of natural products in bacterial physiology.</title>
        <authorList>
            <consortium name="Agbiome Team Llc"/>
            <person name="Bleich R.M."/>
            <person name="Grubbs K.J."/>
            <person name="Santa Maria K.C."/>
            <person name="Allen S.E."/>
            <person name="Farag S."/>
            <person name="Shank E.A."/>
            <person name="Bowers A."/>
        </authorList>
    </citation>
    <scope>NUCLEOTIDE SEQUENCE [LARGE SCALE GENOMIC DNA]</scope>
    <source>
        <strain evidence="1 2">AFS041711</strain>
    </source>
</reference>